<evidence type="ECO:0000256" key="1">
    <source>
        <dbReference type="SAM" id="MobiDB-lite"/>
    </source>
</evidence>
<evidence type="ECO:0000313" key="3">
    <source>
        <dbReference type="Proteomes" id="UP000834106"/>
    </source>
</evidence>
<sequence>MGRGGGLEKRQREKKVPFPQRPTSPISKILPFLCKKTDPRNKASFIANEDDHIPLPPCRPLSQPPSPEVWIIYIPMFPDVGGRSLTPGKTMKGTLSRDYSSSPNKKFGASFLCTTTSITYSPSHPIQPQSVRVQTIPSCLCQAGSSHALPVHIGSPTPATVSAPPNKTLVEAEVTVKNHTGVAL</sequence>
<organism evidence="2 3">
    <name type="scientific">Fraxinus pennsylvanica</name>
    <dbReference type="NCBI Taxonomy" id="56036"/>
    <lineage>
        <taxon>Eukaryota</taxon>
        <taxon>Viridiplantae</taxon>
        <taxon>Streptophyta</taxon>
        <taxon>Embryophyta</taxon>
        <taxon>Tracheophyta</taxon>
        <taxon>Spermatophyta</taxon>
        <taxon>Magnoliopsida</taxon>
        <taxon>eudicotyledons</taxon>
        <taxon>Gunneridae</taxon>
        <taxon>Pentapetalae</taxon>
        <taxon>asterids</taxon>
        <taxon>lamiids</taxon>
        <taxon>Lamiales</taxon>
        <taxon>Oleaceae</taxon>
        <taxon>Oleeae</taxon>
        <taxon>Fraxinus</taxon>
    </lineage>
</organism>
<protein>
    <submittedName>
        <fullName evidence="2">Uncharacterized protein</fullName>
    </submittedName>
</protein>
<dbReference type="Proteomes" id="UP000834106">
    <property type="component" value="Chromosome 14"/>
</dbReference>
<proteinExistence type="predicted"/>
<keyword evidence="3" id="KW-1185">Reference proteome</keyword>
<feature type="compositionally biased region" description="Basic and acidic residues" evidence="1">
    <location>
        <begin position="1"/>
        <end position="16"/>
    </location>
</feature>
<gene>
    <name evidence="2" type="ORF">FPE_LOCUS23884</name>
</gene>
<evidence type="ECO:0000313" key="2">
    <source>
        <dbReference type="EMBL" id="CAI9776454.1"/>
    </source>
</evidence>
<name>A0AAD2E405_9LAMI</name>
<reference evidence="2" key="1">
    <citation type="submission" date="2023-05" db="EMBL/GenBank/DDBJ databases">
        <authorList>
            <person name="Huff M."/>
        </authorList>
    </citation>
    <scope>NUCLEOTIDE SEQUENCE</scope>
</reference>
<dbReference type="EMBL" id="OU503049">
    <property type="protein sequence ID" value="CAI9776454.1"/>
    <property type="molecule type" value="Genomic_DNA"/>
</dbReference>
<accession>A0AAD2E405</accession>
<feature type="region of interest" description="Disordered" evidence="1">
    <location>
        <begin position="1"/>
        <end position="24"/>
    </location>
</feature>
<dbReference type="AlphaFoldDB" id="A0AAD2E405"/>